<evidence type="ECO:0000256" key="11">
    <source>
        <dbReference type="ARBA" id="ARBA00023033"/>
    </source>
</evidence>
<keyword evidence="12 15" id="KW-0472">Membrane</keyword>
<comment type="caution">
    <text evidence="16">The sequence shown here is derived from an EMBL/GenBank/DDBJ whole genome shotgun (WGS) entry which is preliminary data.</text>
</comment>
<evidence type="ECO:0000256" key="10">
    <source>
        <dbReference type="ARBA" id="ARBA00023004"/>
    </source>
</evidence>
<dbReference type="InterPro" id="IPR036396">
    <property type="entry name" value="Cyt_P450_sf"/>
</dbReference>
<dbReference type="PROSITE" id="PS00086">
    <property type="entry name" value="CYTOCHROME_P450"/>
    <property type="match status" value="1"/>
</dbReference>
<dbReference type="SUPFAM" id="SSF48264">
    <property type="entry name" value="Cytochrome P450"/>
    <property type="match status" value="1"/>
</dbReference>
<evidence type="ECO:0000256" key="13">
    <source>
        <dbReference type="PIRSR" id="PIRSR602401-1"/>
    </source>
</evidence>
<evidence type="ECO:0000256" key="12">
    <source>
        <dbReference type="ARBA" id="ARBA00023136"/>
    </source>
</evidence>
<comment type="cofactor">
    <cofactor evidence="1 13">
        <name>heme</name>
        <dbReference type="ChEBI" id="CHEBI:30413"/>
    </cofactor>
</comment>
<keyword evidence="11 14" id="KW-0503">Monooxygenase</keyword>
<evidence type="ECO:0000313" key="17">
    <source>
        <dbReference type="Proteomes" id="UP001221757"/>
    </source>
</evidence>
<dbReference type="InterPro" id="IPR017972">
    <property type="entry name" value="Cyt_P450_CS"/>
</dbReference>
<dbReference type="InterPro" id="IPR002401">
    <property type="entry name" value="Cyt_P450_E_grp-I"/>
</dbReference>
<dbReference type="Pfam" id="PF00067">
    <property type="entry name" value="p450"/>
    <property type="match status" value="1"/>
</dbReference>
<comment type="similarity">
    <text evidence="4 14">Belongs to the cytochrome P450 family.</text>
</comment>
<evidence type="ECO:0000256" key="15">
    <source>
        <dbReference type="SAM" id="Phobius"/>
    </source>
</evidence>
<evidence type="ECO:0000256" key="14">
    <source>
        <dbReference type="RuleBase" id="RU000461"/>
    </source>
</evidence>
<gene>
    <name evidence="16" type="ORF">B0H17DRAFT_1205033</name>
</gene>
<evidence type="ECO:0000256" key="2">
    <source>
        <dbReference type="ARBA" id="ARBA00004370"/>
    </source>
</evidence>
<keyword evidence="17" id="KW-1185">Reference proteome</keyword>
<dbReference type="Proteomes" id="UP001221757">
    <property type="component" value="Unassembled WGS sequence"/>
</dbReference>
<reference evidence="16" key="1">
    <citation type="submission" date="2023-03" db="EMBL/GenBank/DDBJ databases">
        <title>Massive genome expansion in bonnet fungi (Mycena s.s.) driven by repeated elements and novel gene families across ecological guilds.</title>
        <authorList>
            <consortium name="Lawrence Berkeley National Laboratory"/>
            <person name="Harder C.B."/>
            <person name="Miyauchi S."/>
            <person name="Viragh M."/>
            <person name="Kuo A."/>
            <person name="Thoen E."/>
            <person name="Andreopoulos B."/>
            <person name="Lu D."/>
            <person name="Skrede I."/>
            <person name="Drula E."/>
            <person name="Henrissat B."/>
            <person name="Morin E."/>
            <person name="Kohler A."/>
            <person name="Barry K."/>
            <person name="LaButti K."/>
            <person name="Morin E."/>
            <person name="Salamov A."/>
            <person name="Lipzen A."/>
            <person name="Mereny Z."/>
            <person name="Hegedus B."/>
            <person name="Baldrian P."/>
            <person name="Stursova M."/>
            <person name="Weitz H."/>
            <person name="Taylor A."/>
            <person name="Grigoriev I.V."/>
            <person name="Nagy L.G."/>
            <person name="Martin F."/>
            <person name="Kauserud H."/>
        </authorList>
    </citation>
    <scope>NUCLEOTIDE SEQUENCE</scope>
    <source>
        <strain evidence="16">CBHHK067</strain>
    </source>
</reference>
<evidence type="ECO:0000256" key="4">
    <source>
        <dbReference type="ARBA" id="ARBA00010617"/>
    </source>
</evidence>
<keyword evidence="7 13" id="KW-0479">Metal-binding</keyword>
<dbReference type="GO" id="GO:0020037">
    <property type="term" value="F:heme binding"/>
    <property type="evidence" value="ECO:0007669"/>
    <property type="project" value="InterPro"/>
</dbReference>
<keyword evidence="10 13" id="KW-0408">Iron</keyword>
<dbReference type="GO" id="GO:0016020">
    <property type="term" value="C:membrane"/>
    <property type="evidence" value="ECO:0007669"/>
    <property type="project" value="UniProtKB-SubCell"/>
</dbReference>
<proteinExistence type="inferred from homology"/>
<evidence type="ECO:0000256" key="8">
    <source>
        <dbReference type="ARBA" id="ARBA00022989"/>
    </source>
</evidence>
<accession>A0AAD7GF78</accession>
<dbReference type="Gene3D" id="1.10.630.10">
    <property type="entry name" value="Cytochrome P450"/>
    <property type="match status" value="1"/>
</dbReference>
<evidence type="ECO:0000256" key="3">
    <source>
        <dbReference type="ARBA" id="ARBA00004721"/>
    </source>
</evidence>
<name>A0AAD7GF78_MYCRO</name>
<protein>
    <submittedName>
        <fullName evidence="16">Cytochrome P450</fullName>
    </submittedName>
</protein>
<dbReference type="PANTHER" id="PTHR24305:SF166">
    <property type="entry name" value="CYTOCHROME P450 12A4, MITOCHONDRIAL-RELATED"/>
    <property type="match status" value="1"/>
</dbReference>
<dbReference type="GO" id="GO:0005506">
    <property type="term" value="F:iron ion binding"/>
    <property type="evidence" value="ECO:0007669"/>
    <property type="project" value="InterPro"/>
</dbReference>
<dbReference type="GO" id="GO:0016705">
    <property type="term" value="F:oxidoreductase activity, acting on paired donors, with incorporation or reduction of molecular oxygen"/>
    <property type="evidence" value="ECO:0007669"/>
    <property type="project" value="InterPro"/>
</dbReference>
<dbReference type="GO" id="GO:0004497">
    <property type="term" value="F:monooxygenase activity"/>
    <property type="evidence" value="ECO:0007669"/>
    <property type="project" value="UniProtKB-KW"/>
</dbReference>
<evidence type="ECO:0000256" key="9">
    <source>
        <dbReference type="ARBA" id="ARBA00023002"/>
    </source>
</evidence>
<sequence length="534" mass="58816">MLASLWIIYTIALLLIVWVAAVGGGALRRALNTTAMPGPARSLFGPFPESELLDISKCCGRYGPVFRAHTGPFSNKLVICDTAAIAHFYANAPTIYRATSAVRQATRNLVGRGLISVDGDHHPRQVDHREALSPVFNDAAVEIYSRVFLDMATKVKNMWNDALESRPRGMVLDIRHWMNSVVLDSLSVAGFSHNFESLNGNYCIITAVFYALRAPSTSSVSDIIFRLAAYWPIFRNIPTAKNRVINDFQVSMSRISKDVLERNTRKRGDTDDSLLGLLIKSLAEHPAGEFRLSHAEVLAQMVSILVCLLKAKNNDILNQNTLLFAGFENTAVSLSWLLVELARNPTIQEKLRNELQQTKGEIAHGQIKKLPYLHAVVYESLRLHPPMGDTTRVAVEDDVIPLSFPIAARSGDAITSIKVAKGTVVTVPIRHVNTSEAFWGPGSLKFNPERYWQDRSNTEFPGNRHLAFGDGPRACIGANFSLSLIKVVLSVVVSNFTLSLPEGPQTVIETSGGCIPRPRVSGQGPELLMVVRKL</sequence>
<evidence type="ECO:0000256" key="6">
    <source>
        <dbReference type="ARBA" id="ARBA00022692"/>
    </source>
</evidence>
<dbReference type="PRINTS" id="PR00463">
    <property type="entry name" value="EP450I"/>
</dbReference>
<keyword evidence="8 15" id="KW-1133">Transmembrane helix</keyword>
<dbReference type="EMBL" id="JARKIE010000107">
    <property type="protein sequence ID" value="KAJ7683519.1"/>
    <property type="molecule type" value="Genomic_DNA"/>
</dbReference>
<keyword evidence="6 15" id="KW-0812">Transmembrane</keyword>
<dbReference type="InterPro" id="IPR001128">
    <property type="entry name" value="Cyt_P450"/>
</dbReference>
<organism evidence="16 17">
    <name type="scientific">Mycena rosella</name>
    <name type="common">Pink bonnet</name>
    <name type="synonym">Agaricus rosellus</name>
    <dbReference type="NCBI Taxonomy" id="1033263"/>
    <lineage>
        <taxon>Eukaryota</taxon>
        <taxon>Fungi</taxon>
        <taxon>Dikarya</taxon>
        <taxon>Basidiomycota</taxon>
        <taxon>Agaricomycotina</taxon>
        <taxon>Agaricomycetes</taxon>
        <taxon>Agaricomycetidae</taxon>
        <taxon>Agaricales</taxon>
        <taxon>Marasmiineae</taxon>
        <taxon>Mycenaceae</taxon>
        <taxon>Mycena</taxon>
    </lineage>
</organism>
<comment type="pathway">
    <text evidence="3">Secondary metabolite biosynthesis; terpenoid biosynthesis.</text>
</comment>
<feature type="transmembrane region" description="Helical" evidence="15">
    <location>
        <begin position="6"/>
        <end position="27"/>
    </location>
</feature>
<evidence type="ECO:0000256" key="5">
    <source>
        <dbReference type="ARBA" id="ARBA00022617"/>
    </source>
</evidence>
<dbReference type="InterPro" id="IPR050121">
    <property type="entry name" value="Cytochrome_P450_monoxygenase"/>
</dbReference>
<dbReference type="PANTHER" id="PTHR24305">
    <property type="entry name" value="CYTOCHROME P450"/>
    <property type="match status" value="1"/>
</dbReference>
<evidence type="ECO:0000256" key="7">
    <source>
        <dbReference type="ARBA" id="ARBA00022723"/>
    </source>
</evidence>
<evidence type="ECO:0000313" key="16">
    <source>
        <dbReference type="EMBL" id="KAJ7683519.1"/>
    </source>
</evidence>
<keyword evidence="5 13" id="KW-0349">Heme</keyword>
<evidence type="ECO:0000256" key="1">
    <source>
        <dbReference type="ARBA" id="ARBA00001971"/>
    </source>
</evidence>
<comment type="subcellular location">
    <subcellularLocation>
        <location evidence="2">Membrane</location>
    </subcellularLocation>
</comment>
<dbReference type="PRINTS" id="PR00385">
    <property type="entry name" value="P450"/>
</dbReference>
<keyword evidence="9 14" id="KW-0560">Oxidoreductase</keyword>
<feature type="binding site" description="axial binding residue" evidence="13">
    <location>
        <position position="475"/>
    </location>
    <ligand>
        <name>heme</name>
        <dbReference type="ChEBI" id="CHEBI:30413"/>
    </ligand>
    <ligandPart>
        <name>Fe</name>
        <dbReference type="ChEBI" id="CHEBI:18248"/>
    </ligandPart>
</feature>
<dbReference type="AlphaFoldDB" id="A0AAD7GF78"/>